<feature type="domain" description="DHFR" evidence="9">
    <location>
        <begin position="2"/>
        <end position="168"/>
    </location>
</feature>
<sequence>MKIALIVAMGENREIGKDNDLIWHLPKDMQFFKDSTKGQVVLMGRKNWDSIPEKYRPLPGRENVVLTRSEGLELDGATVFNTLEDAIVHYQALKDDRVFFVIGGAEIYKLALEKEVVEEMYITHIAESFDAHAFFPEVDYSQWKEEVVMTHQKDEKDIYDFVVKKYTKA</sequence>
<dbReference type="UniPathway" id="UPA00077">
    <property type="reaction ID" value="UER00158"/>
</dbReference>
<evidence type="ECO:0000256" key="4">
    <source>
        <dbReference type="ARBA" id="ARBA00022563"/>
    </source>
</evidence>
<evidence type="ECO:0000256" key="7">
    <source>
        <dbReference type="ARBA" id="ARBA00025067"/>
    </source>
</evidence>
<dbReference type="PRINTS" id="PR00070">
    <property type="entry name" value="DHFR"/>
</dbReference>
<dbReference type="PROSITE" id="PS51330">
    <property type="entry name" value="DHFR_2"/>
    <property type="match status" value="1"/>
</dbReference>
<evidence type="ECO:0000259" key="9">
    <source>
        <dbReference type="PROSITE" id="PS51330"/>
    </source>
</evidence>
<reference evidence="10 11" key="1">
    <citation type="submission" date="2016-10" db="EMBL/GenBank/DDBJ databases">
        <authorList>
            <person name="de Groot N.N."/>
        </authorList>
    </citation>
    <scope>NUCLEOTIDE SEQUENCE [LARGE SCALE GENOMIC DNA]</scope>
    <source>
        <strain evidence="10 11">CGMCC 1.7005</strain>
    </source>
</reference>
<evidence type="ECO:0000256" key="3">
    <source>
        <dbReference type="ARBA" id="ARBA00012856"/>
    </source>
</evidence>
<comment type="catalytic activity">
    <reaction evidence="8">
        <text>(6S)-5,6,7,8-tetrahydrofolate + NADP(+) = 7,8-dihydrofolate + NADPH + H(+)</text>
        <dbReference type="Rhea" id="RHEA:15009"/>
        <dbReference type="ChEBI" id="CHEBI:15378"/>
        <dbReference type="ChEBI" id="CHEBI:57451"/>
        <dbReference type="ChEBI" id="CHEBI:57453"/>
        <dbReference type="ChEBI" id="CHEBI:57783"/>
        <dbReference type="ChEBI" id="CHEBI:58349"/>
        <dbReference type="EC" id="1.5.1.3"/>
    </reaction>
</comment>
<dbReference type="GO" id="GO:0050661">
    <property type="term" value="F:NADP binding"/>
    <property type="evidence" value="ECO:0007669"/>
    <property type="project" value="InterPro"/>
</dbReference>
<gene>
    <name evidence="10" type="ORF">SAMN05216474_2952</name>
</gene>
<dbReference type="Gene3D" id="3.40.430.10">
    <property type="entry name" value="Dihydrofolate Reductase, subunit A"/>
    <property type="match status" value="1"/>
</dbReference>
<keyword evidence="4 8" id="KW-0554">One-carbon metabolism</keyword>
<dbReference type="GO" id="GO:0046452">
    <property type="term" value="P:dihydrofolate metabolic process"/>
    <property type="evidence" value="ECO:0007669"/>
    <property type="project" value="TreeGrafter"/>
</dbReference>
<dbReference type="GO" id="GO:0004146">
    <property type="term" value="F:dihydrofolate reductase activity"/>
    <property type="evidence" value="ECO:0007669"/>
    <property type="project" value="UniProtKB-EC"/>
</dbReference>
<dbReference type="PANTHER" id="PTHR48069">
    <property type="entry name" value="DIHYDROFOLATE REDUCTASE"/>
    <property type="match status" value="1"/>
</dbReference>
<comment type="pathway">
    <text evidence="1 8">Cofactor biosynthesis; tetrahydrofolate biosynthesis; 5,6,7,8-tetrahydrofolate from 7,8-dihydrofolate: step 1/1.</text>
</comment>
<dbReference type="InterPro" id="IPR012259">
    <property type="entry name" value="DHFR"/>
</dbReference>
<evidence type="ECO:0000256" key="6">
    <source>
        <dbReference type="ARBA" id="ARBA00023002"/>
    </source>
</evidence>
<dbReference type="PANTHER" id="PTHR48069:SF3">
    <property type="entry name" value="DIHYDROFOLATE REDUCTASE"/>
    <property type="match status" value="1"/>
</dbReference>
<dbReference type="Pfam" id="PF00186">
    <property type="entry name" value="DHFR_1"/>
    <property type="match status" value="1"/>
</dbReference>
<dbReference type="PIRSF" id="PIRSF000194">
    <property type="entry name" value="DHFR"/>
    <property type="match status" value="1"/>
</dbReference>
<accession>A0A1I7BNW6</accession>
<evidence type="ECO:0000313" key="11">
    <source>
        <dbReference type="Proteomes" id="UP000236454"/>
    </source>
</evidence>
<comment type="function">
    <text evidence="7 8">Key enzyme in folate metabolism. Catalyzes an essential reaction for de novo glycine and purine synthesis, and for DNA precursor synthesis.</text>
</comment>
<dbReference type="GO" id="GO:0005829">
    <property type="term" value="C:cytosol"/>
    <property type="evidence" value="ECO:0007669"/>
    <property type="project" value="TreeGrafter"/>
</dbReference>
<proteinExistence type="inferred from homology"/>
<dbReference type="SUPFAM" id="SSF53597">
    <property type="entry name" value="Dihydrofolate reductase-like"/>
    <property type="match status" value="1"/>
</dbReference>
<dbReference type="GO" id="GO:0046655">
    <property type="term" value="P:folic acid metabolic process"/>
    <property type="evidence" value="ECO:0007669"/>
    <property type="project" value="TreeGrafter"/>
</dbReference>
<evidence type="ECO:0000313" key="10">
    <source>
        <dbReference type="EMBL" id="SFT88882.1"/>
    </source>
</evidence>
<keyword evidence="5 8" id="KW-0521">NADP</keyword>
<dbReference type="STRING" id="477690.SAMN05216474_2952"/>
<dbReference type="GO" id="GO:0006730">
    <property type="term" value="P:one-carbon metabolic process"/>
    <property type="evidence" value="ECO:0007669"/>
    <property type="project" value="UniProtKB-KW"/>
</dbReference>
<dbReference type="InterPro" id="IPR001796">
    <property type="entry name" value="DHFR_dom"/>
</dbReference>
<evidence type="ECO:0000256" key="8">
    <source>
        <dbReference type="PIRNR" id="PIRNR000194"/>
    </source>
</evidence>
<dbReference type="RefSeq" id="WP_090252540.1">
    <property type="nucleotide sequence ID" value="NZ_FPAS01000006.1"/>
</dbReference>
<evidence type="ECO:0000256" key="2">
    <source>
        <dbReference type="ARBA" id="ARBA00009539"/>
    </source>
</evidence>
<dbReference type="CDD" id="cd00209">
    <property type="entry name" value="DHFR"/>
    <property type="match status" value="1"/>
</dbReference>
<keyword evidence="11" id="KW-1185">Reference proteome</keyword>
<dbReference type="Proteomes" id="UP000236454">
    <property type="component" value="Unassembled WGS sequence"/>
</dbReference>
<dbReference type="OrthoDB" id="9804315at2"/>
<organism evidence="10 11">
    <name type="scientific">Lishizhenia tianjinensis</name>
    <dbReference type="NCBI Taxonomy" id="477690"/>
    <lineage>
        <taxon>Bacteria</taxon>
        <taxon>Pseudomonadati</taxon>
        <taxon>Bacteroidota</taxon>
        <taxon>Flavobacteriia</taxon>
        <taxon>Flavobacteriales</taxon>
        <taxon>Crocinitomicaceae</taxon>
        <taxon>Lishizhenia</taxon>
    </lineage>
</organism>
<dbReference type="AlphaFoldDB" id="A0A1I7BNW6"/>
<dbReference type="EMBL" id="FPAS01000006">
    <property type="protein sequence ID" value="SFT88882.1"/>
    <property type="molecule type" value="Genomic_DNA"/>
</dbReference>
<evidence type="ECO:0000256" key="5">
    <source>
        <dbReference type="ARBA" id="ARBA00022857"/>
    </source>
</evidence>
<dbReference type="EC" id="1.5.1.3" evidence="3 8"/>
<protein>
    <recommendedName>
        <fullName evidence="3 8">Dihydrofolate reductase</fullName>
        <ecNumber evidence="3 8">1.5.1.3</ecNumber>
    </recommendedName>
</protein>
<keyword evidence="6 8" id="KW-0560">Oxidoreductase</keyword>
<dbReference type="GO" id="GO:0046654">
    <property type="term" value="P:tetrahydrofolate biosynthetic process"/>
    <property type="evidence" value="ECO:0007669"/>
    <property type="project" value="UniProtKB-UniPathway"/>
</dbReference>
<comment type="similarity">
    <text evidence="2 8">Belongs to the dihydrofolate reductase family.</text>
</comment>
<name>A0A1I7BNW6_9FLAO</name>
<evidence type="ECO:0000256" key="1">
    <source>
        <dbReference type="ARBA" id="ARBA00004903"/>
    </source>
</evidence>
<dbReference type="InterPro" id="IPR024072">
    <property type="entry name" value="DHFR-like_dom_sf"/>
</dbReference>